<dbReference type="HOGENOM" id="CLU_2217399_0_0_10"/>
<dbReference type="AlphaFoldDB" id="I3YTZ2"/>
<dbReference type="eggNOG" id="COG2076">
    <property type="taxonomic scope" value="Bacteria"/>
</dbReference>
<dbReference type="KEGG" id="asl:Aeqsu_0959"/>
<dbReference type="RefSeq" id="WP_014781718.1">
    <property type="nucleotide sequence ID" value="NC_018013.1"/>
</dbReference>
<keyword evidence="3" id="KW-1185">Reference proteome</keyword>
<proteinExistence type="predicted"/>
<keyword evidence="1" id="KW-1133">Transmembrane helix</keyword>
<keyword evidence="1" id="KW-0812">Transmembrane</keyword>
<sequence>MMNNALIYIAAGAIFDTFGDLLMQNWVLNSNKTYFAGGMLFYVVGLSFLAYSFTFKNIVVASVLFLIVNVVLLSLVNWLVYDESLSYREMGGLCLGLMAIALFEFN</sequence>
<feature type="transmembrane region" description="Helical" evidence="1">
    <location>
        <begin position="7"/>
        <end position="27"/>
    </location>
</feature>
<keyword evidence="1" id="KW-0472">Membrane</keyword>
<gene>
    <name evidence="2" type="ordered locus">Aeqsu_0959</name>
</gene>
<dbReference type="InterPro" id="IPR037185">
    <property type="entry name" value="EmrE-like"/>
</dbReference>
<dbReference type="EMBL" id="CP003280">
    <property type="protein sequence ID" value="AFL80460.1"/>
    <property type="molecule type" value="Genomic_DNA"/>
</dbReference>
<accession>I3YTZ2</accession>
<protein>
    <submittedName>
        <fullName evidence="2">Cation/cationic drug transporter</fullName>
    </submittedName>
</protein>
<evidence type="ECO:0000313" key="2">
    <source>
        <dbReference type="EMBL" id="AFL80460.1"/>
    </source>
</evidence>
<feature type="transmembrane region" description="Helical" evidence="1">
    <location>
        <begin position="33"/>
        <end position="51"/>
    </location>
</feature>
<evidence type="ECO:0000313" key="3">
    <source>
        <dbReference type="Proteomes" id="UP000006049"/>
    </source>
</evidence>
<evidence type="ECO:0000256" key="1">
    <source>
        <dbReference type="SAM" id="Phobius"/>
    </source>
</evidence>
<dbReference type="OrthoDB" id="1447728at2"/>
<dbReference type="SUPFAM" id="SSF103481">
    <property type="entry name" value="Multidrug resistance efflux transporter EmrE"/>
    <property type="match status" value="1"/>
</dbReference>
<name>I3YTZ2_AEQSU</name>
<dbReference type="Proteomes" id="UP000006049">
    <property type="component" value="Chromosome"/>
</dbReference>
<organism evidence="2 3">
    <name type="scientific">Aequorivita sublithincola (strain DSM 14238 / LMG 21431 / ACAM 643 / 9-3)</name>
    <dbReference type="NCBI Taxonomy" id="746697"/>
    <lineage>
        <taxon>Bacteria</taxon>
        <taxon>Pseudomonadati</taxon>
        <taxon>Bacteroidota</taxon>
        <taxon>Flavobacteriia</taxon>
        <taxon>Flavobacteriales</taxon>
        <taxon>Flavobacteriaceae</taxon>
        <taxon>Aequorivita</taxon>
    </lineage>
</organism>
<dbReference type="Gene3D" id="1.10.3730.20">
    <property type="match status" value="1"/>
</dbReference>
<reference evidence="2 3" key="1">
    <citation type="submission" date="2012-06" db="EMBL/GenBank/DDBJ databases">
        <title>The complete genome of Aequorivita sublithincola DSM 14238.</title>
        <authorList>
            <consortium name="US DOE Joint Genome Institute (JGI-PGF)"/>
            <person name="Lucas S."/>
            <person name="Copeland A."/>
            <person name="Lapidus A."/>
            <person name="Goodwin L."/>
            <person name="Pitluck S."/>
            <person name="Peters L."/>
            <person name="Munk A.C.C."/>
            <person name="Kyrpides N."/>
            <person name="Mavromatis K."/>
            <person name="Pagani I."/>
            <person name="Ivanova N."/>
            <person name="Ovchinnikova G."/>
            <person name="Zeytun A."/>
            <person name="Detter J.C."/>
            <person name="Han C."/>
            <person name="Land M."/>
            <person name="Hauser L."/>
            <person name="Markowitz V."/>
            <person name="Cheng J.-F."/>
            <person name="Hugenholtz P."/>
            <person name="Woyke T."/>
            <person name="Wu D."/>
            <person name="Tindall B."/>
            <person name="Faehnrich R."/>
            <person name="Brambilla E."/>
            <person name="Klenk H.-P."/>
            <person name="Eisen J.A."/>
        </authorList>
    </citation>
    <scope>NUCLEOTIDE SEQUENCE [LARGE SCALE GENOMIC DNA]</scope>
    <source>
        <strain evidence="3">DSM 14238 / LMG 21431 / ACAM 643 / 9-3</strain>
    </source>
</reference>
<feature type="transmembrane region" description="Helical" evidence="1">
    <location>
        <begin position="58"/>
        <end position="81"/>
    </location>
</feature>